<keyword evidence="2" id="KW-1185">Reference proteome</keyword>
<reference evidence="3" key="1">
    <citation type="submission" date="2017-02" db="UniProtKB">
        <authorList>
            <consortium name="WormBaseParasite"/>
        </authorList>
    </citation>
    <scope>IDENTIFICATION</scope>
</reference>
<evidence type="ECO:0000313" key="3">
    <source>
        <dbReference type="WBParaSite" id="TASK_0000833501-mRNA-1"/>
    </source>
</evidence>
<dbReference type="EMBL" id="UYRS01018778">
    <property type="protein sequence ID" value="VDK40061.1"/>
    <property type="molecule type" value="Genomic_DNA"/>
</dbReference>
<protein>
    <submittedName>
        <fullName evidence="1 3">Uncharacterized protein</fullName>
    </submittedName>
</protein>
<dbReference type="Proteomes" id="UP000282613">
    <property type="component" value="Unassembled WGS sequence"/>
</dbReference>
<dbReference type="AlphaFoldDB" id="A0A0R3WCB3"/>
<accession>A0A0R3WCB3</accession>
<sequence length="161" mass="16959">MDAFVVVVSGIWVDLLVEVDPPVVVITGMGTEPVNVANREFELNAPSVLLVVLEPGSADVLRRGFEVSTLAVDTDSSVVVATEAESESVDVLTEGFEVDTVFVVIEGFCVELLVEVDSSGVVIAGVEAGPVDVAIRLLEVDTLIVVVISYACALAIKLMVR</sequence>
<name>A0A0R3WCB3_TAEAS</name>
<organism evidence="3">
    <name type="scientific">Taenia asiatica</name>
    <name type="common">Asian tapeworm</name>
    <dbReference type="NCBI Taxonomy" id="60517"/>
    <lineage>
        <taxon>Eukaryota</taxon>
        <taxon>Metazoa</taxon>
        <taxon>Spiralia</taxon>
        <taxon>Lophotrochozoa</taxon>
        <taxon>Platyhelminthes</taxon>
        <taxon>Cestoda</taxon>
        <taxon>Eucestoda</taxon>
        <taxon>Cyclophyllidea</taxon>
        <taxon>Taeniidae</taxon>
        <taxon>Taenia</taxon>
    </lineage>
</organism>
<proteinExistence type="predicted"/>
<dbReference type="WBParaSite" id="TASK_0000833501-mRNA-1">
    <property type="protein sequence ID" value="TASK_0000833501-mRNA-1"/>
    <property type="gene ID" value="TASK_0000833501"/>
</dbReference>
<evidence type="ECO:0000313" key="1">
    <source>
        <dbReference type="EMBL" id="VDK40061.1"/>
    </source>
</evidence>
<evidence type="ECO:0000313" key="2">
    <source>
        <dbReference type="Proteomes" id="UP000282613"/>
    </source>
</evidence>
<gene>
    <name evidence="1" type="ORF">TASK_LOCUS8336</name>
</gene>
<reference evidence="1 2" key="2">
    <citation type="submission" date="2018-11" db="EMBL/GenBank/DDBJ databases">
        <authorList>
            <consortium name="Pathogen Informatics"/>
        </authorList>
    </citation>
    <scope>NUCLEOTIDE SEQUENCE [LARGE SCALE GENOMIC DNA]</scope>
</reference>